<protein>
    <recommendedName>
        <fullName evidence="3">NAD-specific glutamate dehydrogenase</fullName>
    </recommendedName>
</protein>
<dbReference type="EMBL" id="LIAE01006046">
    <property type="protein sequence ID" value="PAV92744.1"/>
    <property type="molecule type" value="Genomic_DNA"/>
</dbReference>
<accession>A0A2A2M2P1</accession>
<reference evidence="1 2" key="1">
    <citation type="journal article" date="2017" name="Curr. Biol.">
        <title>Genome architecture and evolution of a unichromosomal asexual nematode.</title>
        <authorList>
            <person name="Fradin H."/>
            <person name="Zegar C."/>
            <person name="Gutwein M."/>
            <person name="Lucas J."/>
            <person name="Kovtun M."/>
            <person name="Corcoran D."/>
            <person name="Baugh L.R."/>
            <person name="Kiontke K."/>
            <person name="Gunsalus K."/>
            <person name="Fitch D.H."/>
            <person name="Piano F."/>
        </authorList>
    </citation>
    <scope>NUCLEOTIDE SEQUENCE [LARGE SCALE GENOMIC DNA]</scope>
    <source>
        <strain evidence="1">PF1309</strain>
    </source>
</reference>
<evidence type="ECO:0008006" key="3">
    <source>
        <dbReference type="Google" id="ProtNLM"/>
    </source>
</evidence>
<keyword evidence="2" id="KW-1185">Reference proteome</keyword>
<evidence type="ECO:0000313" key="1">
    <source>
        <dbReference type="EMBL" id="PAV92744.1"/>
    </source>
</evidence>
<dbReference type="AlphaFoldDB" id="A0A2A2M2P1"/>
<dbReference type="Proteomes" id="UP000218231">
    <property type="component" value="Unassembled WGS sequence"/>
</dbReference>
<name>A0A2A2M2P1_9BILA</name>
<comment type="caution">
    <text evidence="1">The sequence shown here is derived from an EMBL/GenBank/DDBJ whole genome shotgun (WGS) entry which is preliminary data.</text>
</comment>
<sequence>MLDRSGFLGLGIHGLEDRGDLLALLLHLGQGGVERGEFLGQRCRQQLGATIQRRLLVFQILGRLVEVRLAGIEHAAGRVVWIDGLVHPFEQTIGPREQLLDLRTQLLVVQCRGELGAVELQGAIFLGVDTQLTERGQLVSCPHFRQHLAHITQQRPGSRVVGQRTKALDVAIGIFLRCDQRSNSLLQGVIGIDERLHGFLQAFVVQRNSRLRGITARGDTGELERQATDGLVDGILRAFQCQPVDGELRVLGQTTDVTRTTSADGLSTVDGQLRNTTDRDVATLAGRGRAEHQARTARLVDDVGGNAVGAHFLVDLVAHALQRGTAGDIDLVVLAVLTDGQLTGADRRAGTTCELLAGNLGGGSQLVDLDIVGPCDRRVARLDLDHFLVSGSACEGIERRRVLVVELLHGVLERRQGAAQGTDTGDHRGVVARLPSNLVGLGRGVGIHQHADDVLDIEPVARTRVGSNRACHAVAPLFDGPAPLLQD</sequence>
<proteinExistence type="predicted"/>
<organism evidence="1 2">
    <name type="scientific">Diploscapter pachys</name>
    <dbReference type="NCBI Taxonomy" id="2018661"/>
    <lineage>
        <taxon>Eukaryota</taxon>
        <taxon>Metazoa</taxon>
        <taxon>Ecdysozoa</taxon>
        <taxon>Nematoda</taxon>
        <taxon>Chromadorea</taxon>
        <taxon>Rhabditida</taxon>
        <taxon>Rhabditina</taxon>
        <taxon>Rhabditomorpha</taxon>
        <taxon>Rhabditoidea</taxon>
        <taxon>Rhabditidae</taxon>
        <taxon>Diploscapter</taxon>
    </lineage>
</organism>
<gene>
    <name evidence="1" type="ORF">WR25_25010</name>
</gene>
<evidence type="ECO:0000313" key="2">
    <source>
        <dbReference type="Proteomes" id="UP000218231"/>
    </source>
</evidence>